<dbReference type="Pfam" id="PF04577">
    <property type="entry name" value="Glyco_transf_61"/>
    <property type="match status" value="1"/>
</dbReference>
<sequence>MRRCRPVSGRFLRHVMFFIAAVFFIWVLAVDLIAVRFRYDDRAVGRQRTAARPRAGMEELDTYSSMYCVGHQFNDPRRASVASSFHPDGPRSSDGGEMDAERVDIVLNGMFLPDKTHNASLKEDDMMGSADIYYYPIYNRTCLYKFVYFDKKRNKFFFYVRNISSYRRLLAKGKLRLPPVSLGSRPLELPRTGLNSFRRKSYWAFVYSPVVVLGPLPRDEAKGGKLRRHEEASAPYHNTLVAYFLPTASPWNFAHTLLCDLFGFFWGSMEIQRAFAHIFPSEMKFLSEALPDVQLIVTSFRYFSKDKLPNSNKAFAFFSRRPAIYDVALPSGVYRGLLAGTGTKSWSWVTPSYSASGSPSLWYSFRDHIIRHTGAEQRPYRRNYSSPNSLRPPRVSICHKEDERGIVNEKELLRSLRERFGGVEFFLETPVGRGAKEQVEMMLATDIFVCNEGTLATVFFLMNPGSVFVAIPLVYHSPHLHQRNMSHPDTWWLRPDLIRVDPRFNTGGNIDWFPPAIPWVRVTWYNEIPLSEASIQKPLHGLRNYMPDYNVRIHLGRFASLMERAIAFLRGRGTLWNVNSSLTLFKQSLRFSKFVHDGNTTSFGSFEERHQYRFVSLVPKNFTNVINNISLRRIFYLHETPVEIHRFRGRTHRPPNYSITADQCRRLIHLRPELSTSFNTAICRYGMSCLCELFANGRYPQRSLHDKWRLSGGRCGGEESWPVYRRRRPEALHTAVRTRTTDGSEASFDLNEVTDYFFDVREERNLSHYLYFSKAHLLESYRLAEFGLHLKAEKDIVKRLFG</sequence>
<reference evidence="3 4" key="1">
    <citation type="journal article" date="2018" name="Microb. Genom.">
        <title>Expanding an expanded genome: long-read sequencing of Trypanosoma cruzi.</title>
        <authorList>
            <person name="Berna L."/>
            <person name="Rodriguez M."/>
            <person name="Chiribao M.L."/>
            <person name="Parodi-Talice A."/>
            <person name="Pita S."/>
            <person name="Rijo G."/>
            <person name="Alvarez-Valin F."/>
            <person name="Robello C."/>
        </authorList>
    </citation>
    <scope>NUCLEOTIDE SEQUENCE [LARGE SCALE GENOMIC DNA]</scope>
    <source>
        <strain evidence="3 4">Dm28c</strain>
    </source>
</reference>
<evidence type="ECO:0000259" key="2">
    <source>
        <dbReference type="Pfam" id="PF04577"/>
    </source>
</evidence>
<feature type="domain" description="Glycosyltransferase 61 catalytic" evidence="2">
    <location>
        <begin position="381"/>
        <end position="469"/>
    </location>
</feature>
<dbReference type="VEuPathDB" id="TriTrypDB:TcG_03776"/>
<dbReference type="VEuPathDB" id="TriTrypDB:TCSYLVIO_009715"/>
<protein>
    <recommendedName>
        <fullName evidence="2">Glycosyltransferase 61 catalytic domain-containing protein</fullName>
    </recommendedName>
</protein>
<dbReference type="VEuPathDB" id="TriTrypDB:BCY84_12590"/>
<name>A0A2V2UML2_TRYCR</name>
<gene>
    <name evidence="3" type="ORF">C4B63_234g3</name>
</gene>
<dbReference type="VEuPathDB" id="TriTrypDB:C3747_139g85"/>
<dbReference type="VEuPathDB" id="TriTrypDB:Tc_MARK_8216"/>
<dbReference type="VEuPathDB" id="TriTrypDB:TcCLB.510861.110"/>
<proteinExistence type="predicted"/>
<dbReference type="VEuPathDB" id="TriTrypDB:TcCLB.503735.20"/>
<evidence type="ECO:0000313" key="3">
    <source>
        <dbReference type="EMBL" id="PWU84342.1"/>
    </source>
</evidence>
<feature type="transmembrane region" description="Helical" evidence="1">
    <location>
        <begin position="12"/>
        <end position="35"/>
    </location>
</feature>
<evidence type="ECO:0000313" key="4">
    <source>
        <dbReference type="Proteomes" id="UP000246121"/>
    </source>
</evidence>
<accession>A0A2V2UML2</accession>
<dbReference type="InterPro" id="IPR049625">
    <property type="entry name" value="Glyco_transf_61_cat"/>
</dbReference>
<evidence type="ECO:0000256" key="1">
    <source>
        <dbReference type="SAM" id="Phobius"/>
    </source>
</evidence>
<dbReference type="EMBL" id="PRFA01000234">
    <property type="protein sequence ID" value="PWU84342.1"/>
    <property type="molecule type" value="Genomic_DNA"/>
</dbReference>
<dbReference type="VEuPathDB" id="TriTrypDB:C4B63_234g3"/>
<dbReference type="Proteomes" id="UP000246121">
    <property type="component" value="Unassembled WGS sequence"/>
</dbReference>
<keyword evidence="1" id="KW-0812">Transmembrane</keyword>
<dbReference type="VEuPathDB" id="TriTrypDB:TcCL_NonESM01057"/>
<dbReference type="VEuPathDB" id="TriTrypDB:TcBrA4_0001500"/>
<keyword evidence="1" id="KW-0472">Membrane</keyword>
<organism evidence="3 4">
    <name type="scientific">Trypanosoma cruzi</name>
    <dbReference type="NCBI Taxonomy" id="5693"/>
    <lineage>
        <taxon>Eukaryota</taxon>
        <taxon>Discoba</taxon>
        <taxon>Euglenozoa</taxon>
        <taxon>Kinetoplastea</taxon>
        <taxon>Metakinetoplastina</taxon>
        <taxon>Trypanosomatida</taxon>
        <taxon>Trypanosomatidae</taxon>
        <taxon>Trypanosoma</taxon>
        <taxon>Schizotrypanum</taxon>
    </lineage>
</organism>
<keyword evidence="1" id="KW-1133">Transmembrane helix</keyword>
<comment type="caution">
    <text evidence="3">The sequence shown here is derived from an EMBL/GenBank/DDBJ whole genome shotgun (WGS) entry which is preliminary data.</text>
</comment>
<dbReference type="VEuPathDB" id="TriTrypDB:TCDM_01772"/>
<dbReference type="VEuPathDB" id="TriTrypDB:TCDM_01773"/>
<dbReference type="VEuPathDB" id="TriTrypDB:ECC02_000901"/>
<dbReference type="GO" id="GO:0016757">
    <property type="term" value="F:glycosyltransferase activity"/>
    <property type="evidence" value="ECO:0007669"/>
    <property type="project" value="InterPro"/>
</dbReference>
<dbReference type="AlphaFoldDB" id="A0A2V2UML2"/>